<dbReference type="EC" id="2.4.-.-" evidence="3"/>
<dbReference type="Pfam" id="PF13439">
    <property type="entry name" value="Glyco_transf_4"/>
    <property type="match status" value="1"/>
</dbReference>
<name>A0ABW3JMW7_9FLAO</name>
<dbReference type="InterPro" id="IPR028098">
    <property type="entry name" value="Glyco_trans_4-like_N"/>
</dbReference>
<dbReference type="GO" id="GO:0016757">
    <property type="term" value="F:glycosyltransferase activity"/>
    <property type="evidence" value="ECO:0007669"/>
    <property type="project" value="UniProtKB-KW"/>
</dbReference>
<dbReference type="SUPFAM" id="SSF53756">
    <property type="entry name" value="UDP-Glycosyltransferase/glycogen phosphorylase"/>
    <property type="match status" value="1"/>
</dbReference>
<feature type="domain" description="Glycosyltransferase subfamily 4-like N-terminal" evidence="2">
    <location>
        <begin position="14"/>
        <end position="168"/>
    </location>
</feature>
<accession>A0ABW3JMW7</accession>
<reference evidence="4" key="1">
    <citation type="journal article" date="2019" name="Int. J. Syst. Evol. Microbiol.">
        <title>The Global Catalogue of Microorganisms (GCM) 10K type strain sequencing project: providing services to taxonomists for standard genome sequencing and annotation.</title>
        <authorList>
            <consortium name="The Broad Institute Genomics Platform"/>
            <consortium name="The Broad Institute Genome Sequencing Center for Infectious Disease"/>
            <person name="Wu L."/>
            <person name="Ma J."/>
        </authorList>
    </citation>
    <scope>NUCLEOTIDE SEQUENCE [LARGE SCALE GENOMIC DNA]</scope>
    <source>
        <strain evidence="4">CCUG 62414</strain>
    </source>
</reference>
<dbReference type="Pfam" id="PF00534">
    <property type="entry name" value="Glycos_transf_1"/>
    <property type="match status" value="1"/>
</dbReference>
<dbReference type="CDD" id="cd03811">
    <property type="entry name" value="GT4_GT28_WabH-like"/>
    <property type="match status" value="1"/>
</dbReference>
<keyword evidence="3" id="KW-0328">Glycosyltransferase</keyword>
<dbReference type="InterPro" id="IPR001296">
    <property type="entry name" value="Glyco_trans_1"/>
</dbReference>
<dbReference type="RefSeq" id="WP_379927113.1">
    <property type="nucleotide sequence ID" value="NZ_JBHTJI010000042.1"/>
</dbReference>
<evidence type="ECO:0000313" key="4">
    <source>
        <dbReference type="Proteomes" id="UP001597061"/>
    </source>
</evidence>
<dbReference type="EMBL" id="JBHTJI010000042">
    <property type="protein sequence ID" value="MFD0991436.1"/>
    <property type="molecule type" value="Genomic_DNA"/>
</dbReference>
<dbReference type="Gene3D" id="3.40.50.2000">
    <property type="entry name" value="Glycogen Phosphorylase B"/>
    <property type="match status" value="2"/>
</dbReference>
<gene>
    <name evidence="3" type="ORF">ACFQ1R_15155</name>
</gene>
<keyword evidence="4" id="KW-1185">Reference proteome</keyword>
<organism evidence="3 4">
    <name type="scientific">Mariniflexile jejuense</name>
    <dbReference type="NCBI Taxonomy" id="1173582"/>
    <lineage>
        <taxon>Bacteria</taxon>
        <taxon>Pseudomonadati</taxon>
        <taxon>Bacteroidota</taxon>
        <taxon>Flavobacteriia</taxon>
        <taxon>Flavobacteriales</taxon>
        <taxon>Flavobacteriaceae</taxon>
        <taxon>Mariniflexile</taxon>
    </lineage>
</organism>
<dbReference type="Proteomes" id="UP001597061">
    <property type="component" value="Unassembled WGS sequence"/>
</dbReference>
<evidence type="ECO:0000313" key="3">
    <source>
        <dbReference type="EMBL" id="MFD0991436.1"/>
    </source>
</evidence>
<evidence type="ECO:0000259" key="1">
    <source>
        <dbReference type="Pfam" id="PF00534"/>
    </source>
</evidence>
<feature type="domain" description="Glycosyl transferase family 1" evidence="1">
    <location>
        <begin position="178"/>
        <end position="337"/>
    </location>
</feature>
<protein>
    <submittedName>
        <fullName evidence="3">Glycosyltransferase</fullName>
        <ecNumber evidence="3">2.4.-.-</ecNumber>
    </submittedName>
</protein>
<proteinExistence type="predicted"/>
<dbReference type="PANTHER" id="PTHR12526:SF630">
    <property type="entry name" value="GLYCOSYLTRANSFERASE"/>
    <property type="match status" value="1"/>
</dbReference>
<sequence>MKKICIVTTSLGRGGAERFSGMLSQILDQLNFDVHVLTTKNVVKYTYAGKLFNVELTLNGSKNGLKKLRLLKQYFKENKFDVIIDNRPRSVFFKEYIIYKYLFKAEKILPIIHSYNIKNYIPNNRFLARVLYADIYRIVCVSKKIKNEIREQYDLKNVIAIYNPVDFDWIMKKANEPIFFRKNNKYILFFGRVQDQSKNLSLLIDAYKNSKLAKKNISLLILGSGEDVKLIKERVKRASLISHVFFLSFTENPYPYVKNALFTVLTSRYEGFPLSLIESLACGTPVLSVDCNSGPSEVIKNRENGLLVENYNQSAISDAMNELVENEQLYNYIKQNTVNSISHLKIETIGMQWRKIID</sequence>
<dbReference type="PANTHER" id="PTHR12526">
    <property type="entry name" value="GLYCOSYLTRANSFERASE"/>
    <property type="match status" value="1"/>
</dbReference>
<evidence type="ECO:0000259" key="2">
    <source>
        <dbReference type="Pfam" id="PF13439"/>
    </source>
</evidence>
<comment type="caution">
    <text evidence="3">The sequence shown here is derived from an EMBL/GenBank/DDBJ whole genome shotgun (WGS) entry which is preliminary data.</text>
</comment>
<keyword evidence="3" id="KW-0808">Transferase</keyword>